<dbReference type="HOGENOM" id="CLU_2033267_0_0_4"/>
<protein>
    <submittedName>
        <fullName evidence="1">Uncharacterized protein</fullName>
    </submittedName>
</protein>
<proteinExistence type="predicted"/>
<evidence type="ECO:0000313" key="2">
    <source>
        <dbReference type="Proteomes" id="UP000006552"/>
    </source>
</evidence>
<dbReference type="AlphaFoldDB" id="Q5P4C9"/>
<dbReference type="EMBL" id="CR555306">
    <property type="protein sequence ID" value="CAI07834.1"/>
    <property type="molecule type" value="Genomic_DNA"/>
</dbReference>
<dbReference type="STRING" id="76114.ebA3032"/>
<evidence type="ECO:0000313" key="1">
    <source>
        <dbReference type="EMBL" id="CAI07834.1"/>
    </source>
</evidence>
<name>Q5P4C9_AROAE</name>
<organism evidence="1 2">
    <name type="scientific">Aromatoleum aromaticum (strain DSM 19018 / LMG 30748 / EbN1)</name>
    <name type="common">Azoarcus sp. (strain EbN1)</name>
    <dbReference type="NCBI Taxonomy" id="76114"/>
    <lineage>
        <taxon>Bacteria</taxon>
        <taxon>Pseudomonadati</taxon>
        <taxon>Pseudomonadota</taxon>
        <taxon>Betaproteobacteria</taxon>
        <taxon>Rhodocyclales</taxon>
        <taxon>Rhodocyclaceae</taxon>
        <taxon>Aromatoleum</taxon>
    </lineage>
</organism>
<accession>Q5P4C9</accession>
<reference evidence="1 2" key="1">
    <citation type="journal article" date="2005" name="Arch. Microbiol.">
        <title>The genome sequence of an anaerobic aromatic-degrading denitrifying bacterium, strain EbN1.</title>
        <authorList>
            <person name="Rabus R."/>
            <person name="Kube M."/>
            <person name="Heider J."/>
            <person name="Beck A."/>
            <person name="Heitmann K."/>
            <person name="Widdel F."/>
            <person name="Reinhardt R."/>
        </authorList>
    </citation>
    <scope>NUCLEOTIDE SEQUENCE [LARGE SCALE GENOMIC DNA]</scope>
    <source>
        <strain evidence="1 2">EbN1</strain>
    </source>
</reference>
<dbReference type="KEGG" id="eba:ebA3032"/>
<sequence>MGAPRSRDENDSCDPCRCPAPAVPYSITLGTRYSPASVCGAMRWNASRRSDSVATSGRRRCATSCGWLIGSTPVVSTACICSIRPKMPFSLPRVASASASESSMRASVAMRRTCSVESDMR</sequence>
<keyword evidence="2" id="KW-1185">Reference proteome</keyword>
<dbReference type="Proteomes" id="UP000006552">
    <property type="component" value="Chromosome"/>
</dbReference>
<gene>
    <name evidence="1" type="ORF">ebA3032</name>
</gene>